<evidence type="ECO:0000256" key="1">
    <source>
        <dbReference type="SAM" id="MobiDB-lite"/>
    </source>
</evidence>
<sequence length="34" mass="3508">MGGGAGAIGWHGGFRPRFGWPAGKWKPPQAFPAG</sequence>
<dbReference type="Proteomes" id="UP000063308">
    <property type="component" value="Chromosome"/>
</dbReference>
<accession>A0A0E4BX90</accession>
<feature type="compositionally biased region" description="Gly residues" evidence="1">
    <location>
        <begin position="1"/>
        <end position="12"/>
    </location>
</feature>
<name>A0A0E4BX90_9BRAD</name>
<evidence type="ECO:0000313" key="2">
    <source>
        <dbReference type="EMBL" id="BAR62263.1"/>
    </source>
</evidence>
<organism evidence="2 3">
    <name type="scientific">Bradyrhizobium diazoefficiens</name>
    <dbReference type="NCBI Taxonomy" id="1355477"/>
    <lineage>
        <taxon>Bacteria</taxon>
        <taxon>Pseudomonadati</taxon>
        <taxon>Pseudomonadota</taxon>
        <taxon>Alphaproteobacteria</taxon>
        <taxon>Hyphomicrobiales</taxon>
        <taxon>Nitrobacteraceae</taxon>
        <taxon>Bradyrhizobium</taxon>
    </lineage>
</organism>
<feature type="region of interest" description="Disordered" evidence="1">
    <location>
        <begin position="1"/>
        <end position="34"/>
    </location>
</feature>
<protein>
    <submittedName>
        <fullName evidence="2">Uncharacterized protein</fullName>
    </submittedName>
</protein>
<evidence type="ECO:0000313" key="3">
    <source>
        <dbReference type="Proteomes" id="UP000063308"/>
    </source>
</evidence>
<dbReference type="AlphaFoldDB" id="A0A0E4BX90"/>
<dbReference type="EMBL" id="AP014685">
    <property type="protein sequence ID" value="BAR62263.1"/>
    <property type="molecule type" value="Genomic_DNA"/>
</dbReference>
<reference evidence="2 3" key="1">
    <citation type="submission" date="2014-11" db="EMBL/GenBank/DDBJ databases">
        <title>Symbiosis island explosion on the genome of extra-slow-growing strains of soybean bradyrhizobia with massive insertion sequences.</title>
        <authorList>
            <person name="Iida T."/>
            <person name="Minamisawa K."/>
        </authorList>
    </citation>
    <scope>NUCLEOTIDE SEQUENCE [LARGE SCALE GENOMIC DNA]</scope>
    <source>
        <strain evidence="2 3">NK6</strain>
    </source>
</reference>
<gene>
    <name evidence="2" type="ORF">NK6_9120</name>
</gene>
<proteinExistence type="predicted"/>